<accession>A0A6L2LUR3</accession>
<reference evidence="4" key="1">
    <citation type="journal article" date="2019" name="Sci. Rep.">
        <title>Draft genome of Tanacetum cinerariifolium, the natural source of mosquito coil.</title>
        <authorList>
            <person name="Yamashiro T."/>
            <person name="Shiraishi A."/>
            <person name="Satake H."/>
            <person name="Nakayama K."/>
        </authorList>
    </citation>
    <scope>NUCLEOTIDE SEQUENCE</scope>
</reference>
<name>A0A6L2LUR3_TANCI</name>
<dbReference type="InterPro" id="IPR012337">
    <property type="entry name" value="RNaseH-like_sf"/>
</dbReference>
<protein>
    <recommendedName>
        <fullName evidence="3">Retrovirus-related Pol polyprotein from transposon TNT 1-94-like beta-barrel domain-containing protein</fullName>
    </recommendedName>
</protein>
<feature type="compositionally biased region" description="Basic and acidic residues" evidence="2">
    <location>
        <begin position="323"/>
        <end position="342"/>
    </location>
</feature>
<dbReference type="InterPro" id="IPR039537">
    <property type="entry name" value="Retrotran_Ty1/copia-like"/>
</dbReference>
<gene>
    <name evidence="4" type="ORF">Tci_035863</name>
</gene>
<dbReference type="InterPro" id="IPR054722">
    <property type="entry name" value="PolX-like_BBD"/>
</dbReference>
<evidence type="ECO:0000313" key="4">
    <source>
        <dbReference type="EMBL" id="GEU63885.1"/>
    </source>
</evidence>
<feature type="domain" description="Retrovirus-related Pol polyprotein from transposon TNT 1-94-like beta-barrel" evidence="3">
    <location>
        <begin position="92"/>
        <end position="134"/>
    </location>
</feature>
<dbReference type="SUPFAM" id="SSF53098">
    <property type="entry name" value="Ribonuclease H-like"/>
    <property type="match status" value="1"/>
</dbReference>
<dbReference type="PANTHER" id="PTHR42648">
    <property type="entry name" value="TRANSPOSASE, PUTATIVE-RELATED"/>
    <property type="match status" value="1"/>
</dbReference>
<keyword evidence="1" id="KW-0378">Hydrolase</keyword>
<dbReference type="AlphaFoldDB" id="A0A6L2LUR3"/>
<dbReference type="PANTHER" id="PTHR42648:SF32">
    <property type="entry name" value="RIBONUCLEASE H-LIKE DOMAIN, GAG-PRE-INTEGRASE DOMAIN PROTEIN-RELATED"/>
    <property type="match status" value="1"/>
</dbReference>
<proteinExistence type="predicted"/>
<dbReference type="Pfam" id="PF22936">
    <property type="entry name" value="Pol_BBD"/>
    <property type="match status" value="1"/>
</dbReference>
<organism evidence="4">
    <name type="scientific">Tanacetum cinerariifolium</name>
    <name type="common">Dalmatian daisy</name>
    <name type="synonym">Chrysanthemum cinerariifolium</name>
    <dbReference type="NCBI Taxonomy" id="118510"/>
    <lineage>
        <taxon>Eukaryota</taxon>
        <taxon>Viridiplantae</taxon>
        <taxon>Streptophyta</taxon>
        <taxon>Embryophyta</taxon>
        <taxon>Tracheophyta</taxon>
        <taxon>Spermatophyta</taxon>
        <taxon>Magnoliopsida</taxon>
        <taxon>eudicotyledons</taxon>
        <taxon>Gunneridae</taxon>
        <taxon>Pentapetalae</taxon>
        <taxon>asterids</taxon>
        <taxon>campanulids</taxon>
        <taxon>Asterales</taxon>
        <taxon>Asteraceae</taxon>
        <taxon>Asteroideae</taxon>
        <taxon>Anthemideae</taxon>
        <taxon>Anthemidinae</taxon>
        <taxon>Tanacetum</taxon>
    </lineage>
</organism>
<keyword evidence="1" id="KW-0645">Protease</keyword>
<dbReference type="GO" id="GO:0003676">
    <property type="term" value="F:nucleic acid binding"/>
    <property type="evidence" value="ECO:0007669"/>
    <property type="project" value="InterPro"/>
</dbReference>
<sequence length="528" mass="59932">MPLKPDLVFPDAPTASEIVPNVFNVEPKDESEGEPMPTQKEPSFVQITKHMKTPRTSVKPIQVSHGLGPQKTLSFLSDVQGNPQQALKDKGVIDSGCSRHMTGNISYLYEFEEIKREYVAFGGNPKGGKITGKGIKREFSVARTPQQNGFAERKNRTLIEAARTMLADSLLHIPFWVEAVNTACYVQNEADKGFLFGYSIHSKAFRVFNSRTRIVQETLHINFLENQANVAGSGPKWLFDIDTLTQSMIYQPIIAGNQPNPSACIQGNFDADKVVKEAVSAQQYVLLPLWSTSLQNPQNTNASAAFDDKENESKVYVSPSSSDKTKKHDEKATREAKGRSPESFKKLRAEVEVLGSHSTQQDTPTVGPTKISKEDVQNMLQIVPMAEFNVEVLQVKYPLIHWEIYSEGSRTYWKIIRVGKVTQAYQSFEDMLKDFDREDLDALWRITKENFSTSMPTNDKEKALWAELTGLYEPNADDLYWKLQRYMHYLIMWKLHSNCRVHQVSSTKRRDKDLFKSKDPHSSHSSRK</sequence>
<evidence type="ECO:0000259" key="3">
    <source>
        <dbReference type="Pfam" id="PF22936"/>
    </source>
</evidence>
<evidence type="ECO:0000256" key="1">
    <source>
        <dbReference type="ARBA" id="ARBA00022670"/>
    </source>
</evidence>
<dbReference type="InterPro" id="IPR036397">
    <property type="entry name" value="RNaseH_sf"/>
</dbReference>
<evidence type="ECO:0000256" key="2">
    <source>
        <dbReference type="SAM" id="MobiDB-lite"/>
    </source>
</evidence>
<feature type="region of interest" description="Disordered" evidence="2">
    <location>
        <begin position="301"/>
        <end position="342"/>
    </location>
</feature>
<dbReference type="GO" id="GO:0008233">
    <property type="term" value="F:peptidase activity"/>
    <property type="evidence" value="ECO:0007669"/>
    <property type="project" value="UniProtKB-KW"/>
</dbReference>
<dbReference type="EMBL" id="BKCJ010004927">
    <property type="protein sequence ID" value="GEU63885.1"/>
    <property type="molecule type" value="Genomic_DNA"/>
</dbReference>
<dbReference type="GO" id="GO:0006508">
    <property type="term" value="P:proteolysis"/>
    <property type="evidence" value="ECO:0007669"/>
    <property type="project" value="UniProtKB-KW"/>
</dbReference>
<dbReference type="Gene3D" id="3.30.420.10">
    <property type="entry name" value="Ribonuclease H-like superfamily/Ribonuclease H"/>
    <property type="match status" value="1"/>
</dbReference>
<comment type="caution">
    <text evidence="4">The sequence shown here is derived from an EMBL/GenBank/DDBJ whole genome shotgun (WGS) entry which is preliminary data.</text>
</comment>